<evidence type="ECO:0000256" key="2">
    <source>
        <dbReference type="ARBA" id="ARBA00022478"/>
    </source>
</evidence>
<keyword evidence="6" id="KW-1185">Reference proteome</keyword>
<dbReference type="PANTHER" id="PTHR13408:SF0">
    <property type="entry name" value="DNA-DIRECTED RNA POLYMERASE III SUBUNIT RPC4"/>
    <property type="match status" value="1"/>
</dbReference>
<reference evidence="5" key="1">
    <citation type="submission" date="2022-12" db="EMBL/GenBank/DDBJ databases">
        <title>Draft genome assemblies for two species of Escallonia (Escalloniales).</title>
        <authorList>
            <person name="Chanderbali A."/>
            <person name="Dervinis C."/>
            <person name="Anghel I."/>
            <person name="Soltis D."/>
            <person name="Soltis P."/>
            <person name="Zapata F."/>
        </authorList>
    </citation>
    <scope>NUCLEOTIDE SEQUENCE</scope>
    <source>
        <strain evidence="5">UCBG64.0493</strain>
        <tissue evidence="5">Leaf</tissue>
    </source>
</reference>
<organism evidence="5 6">
    <name type="scientific">Escallonia herrerae</name>
    <dbReference type="NCBI Taxonomy" id="1293975"/>
    <lineage>
        <taxon>Eukaryota</taxon>
        <taxon>Viridiplantae</taxon>
        <taxon>Streptophyta</taxon>
        <taxon>Embryophyta</taxon>
        <taxon>Tracheophyta</taxon>
        <taxon>Spermatophyta</taxon>
        <taxon>Magnoliopsida</taxon>
        <taxon>eudicotyledons</taxon>
        <taxon>Gunneridae</taxon>
        <taxon>Pentapetalae</taxon>
        <taxon>asterids</taxon>
        <taxon>campanulids</taxon>
        <taxon>Escalloniales</taxon>
        <taxon>Escalloniaceae</taxon>
        <taxon>Escallonia</taxon>
    </lineage>
</organism>
<proteinExistence type="predicted"/>
<dbReference type="InterPro" id="IPR007811">
    <property type="entry name" value="RPC4"/>
</dbReference>
<comment type="caution">
    <text evidence="5">The sequence shown here is derived from an EMBL/GenBank/DDBJ whole genome shotgun (WGS) entry which is preliminary data.</text>
</comment>
<feature type="non-terminal residue" evidence="5">
    <location>
        <position position="1"/>
    </location>
</feature>
<dbReference type="AlphaFoldDB" id="A0AA88XK06"/>
<keyword evidence="3" id="KW-0804">Transcription</keyword>
<gene>
    <name evidence="5" type="ORF">RJ639_026790</name>
</gene>
<dbReference type="GO" id="GO:0005666">
    <property type="term" value="C:RNA polymerase III complex"/>
    <property type="evidence" value="ECO:0007669"/>
    <property type="project" value="InterPro"/>
</dbReference>
<evidence type="ECO:0000313" key="6">
    <source>
        <dbReference type="Proteomes" id="UP001188597"/>
    </source>
</evidence>
<dbReference type="GO" id="GO:0003677">
    <property type="term" value="F:DNA binding"/>
    <property type="evidence" value="ECO:0007669"/>
    <property type="project" value="InterPro"/>
</dbReference>
<accession>A0AA88XK06</accession>
<protein>
    <recommendedName>
        <fullName evidence="7">DNA-directed RNA polymerase III subunit RPC4</fullName>
    </recommendedName>
</protein>
<evidence type="ECO:0000313" key="5">
    <source>
        <dbReference type="EMBL" id="KAK3040385.1"/>
    </source>
</evidence>
<keyword evidence="4" id="KW-0539">Nucleus</keyword>
<dbReference type="Pfam" id="PF05132">
    <property type="entry name" value="RNA_pol_Rpc4"/>
    <property type="match status" value="1"/>
</dbReference>
<comment type="subcellular location">
    <subcellularLocation>
        <location evidence="1">Nucleus</location>
    </subcellularLocation>
</comment>
<dbReference type="GO" id="GO:0042797">
    <property type="term" value="P:tRNA transcription by RNA polymerase III"/>
    <property type="evidence" value="ECO:0007669"/>
    <property type="project" value="TreeGrafter"/>
</dbReference>
<sequence>FVFAFLHFAAARKEVAFGYDDKSSIKSYGAPRGSRYQIGGSKASGLREMKEYKEPWDYYTYYPVTLPLRRPYSGDPELLDEEEFGEASESMAHIEDSTNSAVELGLMEENLEPSMFFLQLPKLMPLMRKTASMEGQQMAGSLKALKDAGPSGKACGLDELPAGFMGKMLVYRSGAVKMKLGDTLYNVSAGMNCMFAQDVVAINREDKHCCIVGELNKRATITPDLDSILDDMSNL</sequence>
<name>A0AA88XK06_9ASTE</name>
<evidence type="ECO:0000256" key="3">
    <source>
        <dbReference type="ARBA" id="ARBA00023163"/>
    </source>
</evidence>
<dbReference type="PANTHER" id="PTHR13408">
    <property type="entry name" value="DNA-DIRECTED RNA POLYMERASE III"/>
    <property type="match status" value="1"/>
</dbReference>
<keyword evidence="2" id="KW-0240">DNA-directed RNA polymerase</keyword>
<evidence type="ECO:0008006" key="7">
    <source>
        <dbReference type="Google" id="ProtNLM"/>
    </source>
</evidence>
<dbReference type="EMBL" id="JAVXUP010000055">
    <property type="protein sequence ID" value="KAK3040385.1"/>
    <property type="molecule type" value="Genomic_DNA"/>
</dbReference>
<evidence type="ECO:0000256" key="1">
    <source>
        <dbReference type="ARBA" id="ARBA00004123"/>
    </source>
</evidence>
<evidence type="ECO:0000256" key="4">
    <source>
        <dbReference type="ARBA" id="ARBA00023242"/>
    </source>
</evidence>
<dbReference type="Proteomes" id="UP001188597">
    <property type="component" value="Unassembled WGS sequence"/>
</dbReference>